<evidence type="ECO:0000313" key="2">
    <source>
        <dbReference type="Proteomes" id="UP000265618"/>
    </source>
</evidence>
<dbReference type="AlphaFoldDB" id="A0A9K3D3K6"/>
<protein>
    <submittedName>
        <fullName evidence="1">Uncharacterized protein</fullName>
    </submittedName>
</protein>
<dbReference type="InterPro" id="IPR001646">
    <property type="entry name" value="5peptide_repeat"/>
</dbReference>
<sequence>TDTQMQGCSMDGVHMTGASLLNVRLTNCPLTNAILEKASLVGLNMKDWDLSNSSLVGATLRESTLTGCSFKGANLSMCNMSGCVGLTSAQLREARHEIAGSNLSGIDIAGWDLSGLDLSGSDLSGADIRDCDLRGTTLSGANLLGGRFRYGEIVREAIVPRVLLQGRTLYHPKASTASPDVAMVGSGDVDASAMKSAISVVLGTAKEQFQPESSHEQFLFDCVEGIAGLATVPSNHPHLLTPSAQELFHSVRGSVQPLLTCPLLDILSELVSGDADGYANIGDSCSALLETLALSVKAMARRERSRAKGGHAPVAESPRVQRSMAQVERAVSKAINVVADSYSWDETDPVDIWTLGVAQQILDATLWILRRYSSDSAATLCNLQSLQAIAAIMDDSWDCPTGLLQLLADILNESNVTVPIVTRIQELYANYRGDETNDTEHAFAEAISSAFRRLYDSGEDLTDLLTGTRSYTCGTMDEPLSDITGRALVQQLCSIVTEALPSNGSEVAKHGILPPVVKLCVECISQYFIHSGLPPSIASQVIETVFAVRHQYPTDIYTLGAVVVVCSGQLISDAPRTDSATPIRSSSPERLLLATQPSYIQDLLPLFLGWDKGIANRPAGHNLVSYRVLGINAIVAAFQVPGDVFVETQMGPALEAGLLEALLRMMESPDDLNDGTNMISDSKAVGLAELTLCAVGHAPAGWRERVTQEQRIIDIHFRERLEGVGKRHVLVLLRRELQAEWEDTERGSNPQTVIRYVNEIVSGFLDTMFQEEEQAREHVQQLGLEDEVAFNVAWRRLVAVGVILHREGTEDFYIAF</sequence>
<feature type="non-terminal residue" evidence="1">
    <location>
        <position position="1"/>
    </location>
</feature>
<organism evidence="1 2">
    <name type="scientific">Kipferlia bialata</name>
    <dbReference type="NCBI Taxonomy" id="797122"/>
    <lineage>
        <taxon>Eukaryota</taxon>
        <taxon>Metamonada</taxon>
        <taxon>Carpediemonas-like organisms</taxon>
        <taxon>Kipferlia</taxon>
    </lineage>
</organism>
<dbReference type="Proteomes" id="UP000265618">
    <property type="component" value="Unassembled WGS sequence"/>
</dbReference>
<proteinExistence type="predicted"/>
<dbReference type="EMBL" id="BDIP01002893">
    <property type="protein sequence ID" value="GIQ86980.1"/>
    <property type="molecule type" value="Genomic_DNA"/>
</dbReference>
<reference evidence="1 2" key="1">
    <citation type="journal article" date="2018" name="PLoS ONE">
        <title>The draft genome of Kipferlia bialata reveals reductive genome evolution in fornicate parasites.</title>
        <authorList>
            <person name="Tanifuji G."/>
            <person name="Takabayashi S."/>
            <person name="Kume K."/>
            <person name="Takagi M."/>
            <person name="Nakayama T."/>
            <person name="Kamikawa R."/>
            <person name="Inagaki Y."/>
            <person name="Hashimoto T."/>
        </authorList>
    </citation>
    <scope>NUCLEOTIDE SEQUENCE [LARGE SCALE GENOMIC DNA]</scope>
    <source>
        <strain evidence="1">NY0173</strain>
    </source>
</reference>
<accession>A0A9K3D3K6</accession>
<comment type="caution">
    <text evidence="1">The sequence shown here is derived from an EMBL/GenBank/DDBJ whole genome shotgun (WGS) entry which is preliminary data.</text>
</comment>
<dbReference type="SUPFAM" id="SSF141571">
    <property type="entry name" value="Pentapeptide repeat-like"/>
    <property type="match status" value="1"/>
</dbReference>
<gene>
    <name evidence="1" type="ORF">KIPB_008931</name>
</gene>
<dbReference type="Gene3D" id="2.160.20.80">
    <property type="entry name" value="E3 ubiquitin-protein ligase SopA"/>
    <property type="match status" value="2"/>
</dbReference>
<dbReference type="PANTHER" id="PTHR14136">
    <property type="entry name" value="BTB_POZ DOMAIN-CONTAINING PROTEIN KCTD9"/>
    <property type="match status" value="1"/>
</dbReference>
<dbReference type="PANTHER" id="PTHR14136:SF17">
    <property type="entry name" value="BTB_POZ DOMAIN-CONTAINING PROTEIN KCTD9"/>
    <property type="match status" value="1"/>
</dbReference>
<dbReference type="Pfam" id="PF00805">
    <property type="entry name" value="Pentapeptide"/>
    <property type="match status" value="3"/>
</dbReference>
<keyword evidence="2" id="KW-1185">Reference proteome</keyword>
<name>A0A9K3D3K6_9EUKA</name>
<evidence type="ECO:0000313" key="1">
    <source>
        <dbReference type="EMBL" id="GIQ86980.1"/>
    </source>
</evidence>
<dbReference type="InterPro" id="IPR051082">
    <property type="entry name" value="Pentapeptide-BTB/POZ_domain"/>
</dbReference>
<dbReference type="OrthoDB" id="9989223at2759"/>